<dbReference type="InterPro" id="IPR028098">
    <property type="entry name" value="Glyco_trans_4-like_N"/>
</dbReference>
<evidence type="ECO:0000313" key="3">
    <source>
        <dbReference type="Proteomes" id="UP001642360"/>
    </source>
</evidence>
<comment type="caution">
    <text evidence="2">The sequence shown here is derived from an EMBL/GenBank/DDBJ whole genome shotgun (WGS) entry which is preliminary data.</text>
</comment>
<reference evidence="2 3" key="1">
    <citation type="submission" date="2024-02" db="EMBL/GenBank/DDBJ databases">
        <authorList>
            <person name="Vignale AGUSTIN F."/>
            <person name="Sosa J E."/>
            <person name="Modenutti C."/>
        </authorList>
    </citation>
    <scope>NUCLEOTIDE SEQUENCE [LARGE SCALE GENOMIC DNA]</scope>
</reference>
<proteinExistence type="predicted"/>
<dbReference type="EMBL" id="CAUOFW020007602">
    <property type="protein sequence ID" value="CAK9179746.1"/>
    <property type="molecule type" value="Genomic_DNA"/>
</dbReference>
<dbReference type="PANTHER" id="PTHR45947">
    <property type="entry name" value="SULFOQUINOVOSYL TRANSFERASE SQD2"/>
    <property type="match status" value="1"/>
</dbReference>
<organism evidence="2 3">
    <name type="scientific">Ilex paraguariensis</name>
    <name type="common">yerba mate</name>
    <dbReference type="NCBI Taxonomy" id="185542"/>
    <lineage>
        <taxon>Eukaryota</taxon>
        <taxon>Viridiplantae</taxon>
        <taxon>Streptophyta</taxon>
        <taxon>Embryophyta</taxon>
        <taxon>Tracheophyta</taxon>
        <taxon>Spermatophyta</taxon>
        <taxon>Magnoliopsida</taxon>
        <taxon>eudicotyledons</taxon>
        <taxon>Gunneridae</taxon>
        <taxon>Pentapetalae</taxon>
        <taxon>asterids</taxon>
        <taxon>campanulids</taxon>
        <taxon>Aquifoliales</taxon>
        <taxon>Aquifoliaceae</taxon>
        <taxon>Ilex</taxon>
    </lineage>
</organism>
<dbReference type="Gene3D" id="3.40.50.2000">
    <property type="entry name" value="Glycogen Phosphorylase B"/>
    <property type="match status" value="1"/>
</dbReference>
<evidence type="ECO:0000313" key="2">
    <source>
        <dbReference type="EMBL" id="CAK9179746.1"/>
    </source>
</evidence>
<dbReference type="AlphaFoldDB" id="A0ABC8UFE7"/>
<dbReference type="Pfam" id="PF13439">
    <property type="entry name" value="Glyco_transf_4"/>
    <property type="match status" value="1"/>
</dbReference>
<accession>A0ABC8UFE7</accession>
<sequence>LPLPLVRKGASFPSTQPRIISEVAQFKPDIIHASSPGIMVFGALAIAKLLSVPIVMSYHTHVPVAADLTLVPSAALGKELEEANVTTGENKHLPLSESLSAAELY</sequence>
<evidence type="ECO:0000259" key="1">
    <source>
        <dbReference type="Pfam" id="PF13439"/>
    </source>
</evidence>
<gene>
    <name evidence="2" type="ORF">ILEXP_LOCUS49702</name>
</gene>
<name>A0ABC8UFE7_9AQUA</name>
<dbReference type="Proteomes" id="UP001642360">
    <property type="component" value="Unassembled WGS sequence"/>
</dbReference>
<protein>
    <recommendedName>
        <fullName evidence="1">Glycosyltransferase subfamily 4-like N-terminal domain-containing protein</fullName>
    </recommendedName>
</protein>
<keyword evidence="3" id="KW-1185">Reference proteome</keyword>
<feature type="domain" description="Glycosyltransferase subfamily 4-like N-terminal" evidence="1">
    <location>
        <begin position="2"/>
        <end position="63"/>
    </location>
</feature>
<dbReference type="SUPFAM" id="SSF53756">
    <property type="entry name" value="UDP-Glycosyltransferase/glycogen phosphorylase"/>
    <property type="match status" value="1"/>
</dbReference>
<feature type="non-terminal residue" evidence="2">
    <location>
        <position position="1"/>
    </location>
</feature>
<dbReference type="InterPro" id="IPR050194">
    <property type="entry name" value="Glycosyltransferase_grp1"/>
</dbReference>
<dbReference type="PANTHER" id="PTHR45947:SF3">
    <property type="entry name" value="SULFOQUINOVOSYL TRANSFERASE SQD2"/>
    <property type="match status" value="1"/>
</dbReference>